<comment type="caution">
    <text evidence="2">The sequence shown here is derived from an EMBL/GenBank/DDBJ whole genome shotgun (WGS) entry which is preliminary data.</text>
</comment>
<name>A0ABV0ZQ29_9TELE</name>
<dbReference type="Proteomes" id="UP001469553">
    <property type="component" value="Unassembled WGS sequence"/>
</dbReference>
<dbReference type="EMBL" id="JAHRIP010068116">
    <property type="protein sequence ID" value="MEQ2308040.1"/>
    <property type="molecule type" value="Genomic_DNA"/>
</dbReference>
<sequence>MILWVQHRDTTASEVQFRLDHERRVRAVTEEREAVNILPQEEQRLRLEAQREGLELQGLQSHEAPWAQERALLQQEVRLFRRNTIIFYMKLRGILLHWRLGCKGDSGDETVVPNLEKLEGFPELGVTAEGAPERDDRLCLPQTPGEAPETGPAIPLLSPDRHMQHQRQ</sequence>
<evidence type="ECO:0000256" key="1">
    <source>
        <dbReference type="SAM" id="MobiDB-lite"/>
    </source>
</evidence>
<keyword evidence="3" id="KW-1185">Reference proteome</keyword>
<gene>
    <name evidence="2" type="ORF">AMECASPLE_024175</name>
</gene>
<accession>A0ABV0ZQ29</accession>
<proteinExistence type="predicted"/>
<evidence type="ECO:0000313" key="3">
    <source>
        <dbReference type="Proteomes" id="UP001469553"/>
    </source>
</evidence>
<protein>
    <submittedName>
        <fullName evidence="2">Uncharacterized protein</fullName>
    </submittedName>
</protein>
<evidence type="ECO:0000313" key="2">
    <source>
        <dbReference type="EMBL" id="MEQ2308040.1"/>
    </source>
</evidence>
<organism evidence="2 3">
    <name type="scientific">Ameca splendens</name>
    <dbReference type="NCBI Taxonomy" id="208324"/>
    <lineage>
        <taxon>Eukaryota</taxon>
        <taxon>Metazoa</taxon>
        <taxon>Chordata</taxon>
        <taxon>Craniata</taxon>
        <taxon>Vertebrata</taxon>
        <taxon>Euteleostomi</taxon>
        <taxon>Actinopterygii</taxon>
        <taxon>Neopterygii</taxon>
        <taxon>Teleostei</taxon>
        <taxon>Neoteleostei</taxon>
        <taxon>Acanthomorphata</taxon>
        <taxon>Ovalentaria</taxon>
        <taxon>Atherinomorphae</taxon>
        <taxon>Cyprinodontiformes</taxon>
        <taxon>Goodeidae</taxon>
        <taxon>Ameca</taxon>
    </lineage>
</organism>
<feature type="non-terminal residue" evidence="2">
    <location>
        <position position="168"/>
    </location>
</feature>
<feature type="region of interest" description="Disordered" evidence="1">
    <location>
        <begin position="126"/>
        <end position="168"/>
    </location>
</feature>
<reference evidence="2 3" key="1">
    <citation type="submission" date="2021-06" db="EMBL/GenBank/DDBJ databases">
        <authorList>
            <person name="Palmer J.M."/>
        </authorList>
    </citation>
    <scope>NUCLEOTIDE SEQUENCE [LARGE SCALE GENOMIC DNA]</scope>
    <source>
        <strain evidence="2 3">AS_MEX2019</strain>
        <tissue evidence="2">Muscle</tissue>
    </source>
</reference>
<feature type="compositionally biased region" description="Basic and acidic residues" evidence="1">
    <location>
        <begin position="159"/>
        <end position="168"/>
    </location>
</feature>